<dbReference type="RefSeq" id="WP_085443932.1">
    <property type="nucleotide sequence ID" value="NZ_LVJN01000020.1"/>
</dbReference>
<keyword evidence="2" id="KW-0812">Transmembrane</keyword>
<accession>A0A1Y2K109</accession>
<comment type="caution">
    <text evidence="5">The sequence shown here is derived from an EMBL/GenBank/DDBJ whole genome shotgun (WGS) entry which is preliminary data.</text>
</comment>
<dbReference type="SMART" id="SM00304">
    <property type="entry name" value="HAMP"/>
    <property type="match status" value="1"/>
</dbReference>
<dbReference type="Gene3D" id="3.30.70.1230">
    <property type="entry name" value="Nucleotide cyclase"/>
    <property type="match status" value="1"/>
</dbReference>
<dbReference type="PROSITE" id="PS50885">
    <property type="entry name" value="HAMP"/>
    <property type="match status" value="1"/>
</dbReference>
<dbReference type="SMART" id="SM00044">
    <property type="entry name" value="CYCc"/>
    <property type="match status" value="1"/>
</dbReference>
<evidence type="ECO:0000313" key="5">
    <source>
        <dbReference type="EMBL" id="OSM01688.1"/>
    </source>
</evidence>
<dbReference type="SUPFAM" id="SSF55073">
    <property type="entry name" value="Nucleotide cyclase"/>
    <property type="match status" value="1"/>
</dbReference>
<feature type="transmembrane region" description="Helical" evidence="2">
    <location>
        <begin position="21"/>
        <end position="45"/>
    </location>
</feature>
<keyword evidence="2" id="KW-1133">Transmembrane helix</keyword>
<dbReference type="Proteomes" id="UP000194003">
    <property type="component" value="Unassembled WGS sequence"/>
</dbReference>
<reference evidence="5 6" key="1">
    <citation type="journal article" date="2016" name="BMC Genomics">
        <title>Combined genomic and structural analyses of a cultured magnetotactic bacterium reveals its niche adaptation to a dynamic environment.</title>
        <authorList>
            <person name="Araujo A.C."/>
            <person name="Morillo V."/>
            <person name="Cypriano J."/>
            <person name="Teixeira L.C."/>
            <person name="Leao P."/>
            <person name="Lyra S."/>
            <person name="Almeida L.G."/>
            <person name="Bazylinski D.A."/>
            <person name="Vasconcellos A.T."/>
            <person name="Abreu F."/>
            <person name="Lins U."/>
        </authorList>
    </citation>
    <scope>NUCLEOTIDE SEQUENCE [LARGE SCALE GENOMIC DNA]</scope>
    <source>
        <strain evidence="5 6">IT-1</strain>
    </source>
</reference>
<dbReference type="InterPro" id="IPR001054">
    <property type="entry name" value="A/G_cyclase"/>
</dbReference>
<dbReference type="InterPro" id="IPR029787">
    <property type="entry name" value="Nucleotide_cyclase"/>
</dbReference>
<keyword evidence="2" id="KW-0472">Membrane</keyword>
<dbReference type="InterPro" id="IPR003660">
    <property type="entry name" value="HAMP_dom"/>
</dbReference>
<evidence type="ECO:0000256" key="2">
    <source>
        <dbReference type="SAM" id="Phobius"/>
    </source>
</evidence>
<dbReference type="STRING" id="1434232.MAIT1_01708"/>
<dbReference type="PANTHER" id="PTHR43081:SF18">
    <property type="entry name" value="BLL7624 PROTEIN"/>
    <property type="match status" value="1"/>
</dbReference>
<organism evidence="5 6">
    <name type="scientific">Magnetofaba australis IT-1</name>
    <dbReference type="NCBI Taxonomy" id="1434232"/>
    <lineage>
        <taxon>Bacteria</taxon>
        <taxon>Pseudomonadati</taxon>
        <taxon>Pseudomonadota</taxon>
        <taxon>Magnetococcia</taxon>
        <taxon>Magnetococcales</taxon>
        <taxon>Magnetococcaceae</taxon>
        <taxon>Magnetofaba</taxon>
    </lineage>
</organism>
<proteinExistence type="predicted"/>
<feature type="transmembrane region" description="Helical" evidence="2">
    <location>
        <begin position="196"/>
        <end position="216"/>
    </location>
</feature>
<evidence type="ECO:0000313" key="6">
    <source>
        <dbReference type="Proteomes" id="UP000194003"/>
    </source>
</evidence>
<dbReference type="GO" id="GO:0006171">
    <property type="term" value="P:cAMP biosynthetic process"/>
    <property type="evidence" value="ECO:0007669"/>
    <property type="project" value="TreeGrafter"/>
</dbReference>
<dbReference type="InterPro" id="IPR050697">
    <property type="entry name" value="Adenylyl/Guanylyl_Cyclase_3/4"/>
</dbReference>
<dbReference type="Pfam" id="PF00211">
    <property type="entry name" value="Guanylate_cyc"/>
    <property type="match status" value="1"/>
</dbReference>
<dbReference type="OrthoDB" id="9789782at2"/>
<sequence>MSVASDDAVAARYALRFRIGIFFAILALMALALALTFQITMGAVLDHYSEALDEEEEKTRILFVETQLLMARQSQLQSVLPNIDGESRSIDMPGWLDALTRLQLAHQELARLVAQNVGDSTEAKQFTQLSQSVERLQAIFRHAEEQGVIVIEELRRLEALTEAALKLVDDMAAYIDKEMREIRQEALNKSRKSVRWGWSVAAAAIVLSLLVATLLVRRLTRKLGAIAQGVQRVAQGRLDQPIALPHPTQRDELDLIGEHINQAATQLDAAQREARRERDHLAQVSQTLANFFPPQVRERILSGRLSDRIASQRRKLTVFFSDLVGFTRAVENMEAEDLTRLLNEYFHEMSEIALAHGGVIDKYVGDAMLVFFGDDEGDVDPREGAAACVAMAAQMQQSMVGLRQRWANQGVARPFHVRMGIATGYCAVGIFGSEKRRDYTIIGNTVNLASRLESAAQPDEALVSHETYVLTRELFHFTPREPMTVKGVAEPVQAYSVGEPRGAQGGGVIAREGRGFSLFLDADSLDDAARESLAEALARASKSLQPPIN</sequence>
<keyword evidence="6" id="KW-1185">Reference proteome</keyword>
<dbReference type="CDD" id="cd06225">
    <property type="entry name" value="HAMP"/>
    <property type="match status" value="1"/>
</dbReference>
<dbReference type="EMBL" id="LVJN01000020">
    <property type="protein sequence ID" value="OSM01688.1"/>
    <property type="molecule type" value="Genomic_DNA"/>
</dbReference>
<feature type="coiled-coil region" evidence="1">
    <location>
        <begin position="260"/>
        <end position="287"/>
    </location>
</feature>
<dbReference type="AlphaFoldDB" id="A0A1Y2K109"/>
<protein>
    <submittedName>
        <fullName evidence="5">Putative adenylate/guanylate cyclase</fullName>
    </submittedName>
</protein>
<feature type="domain" description="HAMP" evidence="4">
    <location>
        <begin position="217"/>
        <end position="272"/>
    </location>
</feature>
<dbReference type="GO" id="GO:0004016">
    <property type="term" value="F:adenylate cyclase activity"/>
    <property type="evidence" value="ECO:0007669"/>
    <property type="project" value="UniProtKB-ARBA"/>
</dbReference>
<evidence type="ECO:0000259" key="3">
    <source>
        <dbReference type="PROSITE" id="PS50125"/>
    </source>
</evidence>
<dbReference type="PROSITE" id="PS50125">
    <property type="entry name" value="GUANYLATE_CYCLASE_2"/>
    <property type="match status" value="1"/>
</dbReference>
<name>A0A1Y2K109_9PROT</name>
<feature type="domain" description="Guanylate cyclase" evidence="3">
    <location>
        <begin position="317"/>
        <end position="453"/>
    </location>
</feature>
<evidence type="ECO:0000256" key="1">
    <source>
        <dbReference type="SAM" id="Coils"/>
    </source>
</evidence>
<gene>
    <name evidence="5" type="ORF">MAIT1_01708</name>
</gene>
<dbReference type="Pfam" id="PF00672">
    <property type="entry name" value="HAMP"/>
    <property type="match status" value="1"/>
</dbReference>
<dbReference type="PANTHER" id="PTHR43081">
    <property type="entry name" value="ADENYLATE CYCLASE, TERMINAL-DIFFERENTIATION SPECIFIC-RELATED"/>
    <property type="match status" value="1"/>
</dbReference>
<dbReference type="CDD" id="cd07302">
    <property type="entry name" value="CHD"/>
    <property type="match status" value="1"/>
</dbReference>
<dbReference type="GO" id="GO:0016020">
    <property type="term" value="C:membrane"/>
    <property type="evidence" value="ECO:0007669"/>
    <property type="project" value="InterPro"/>
</dbReference>
<evidence type="ECO:0000259" key="4">
    <source>
        <dbReference type="PROSITE" id="PS50885"/>
    </source>
</evidence>
<dbReference type="Gene3D" id="6.10.340.10">
    <property type="match status" value="1"/>
</dbReference>
<keyword evidence="1" id="KW-0175">Coiled coil</keyword>
<dbReference type="GO" id="GO:0035556">
    <property type="term" value="P:intracellular signal transduction"/>
    <property type="evidence" value="ECO:0007669"/>
    <property type="project" value="InterPro"/>
</dbReference>